<comment type="caution">
    <text evidence="1">The sequence shown here is derived from an EMBL/GenBank/DDBJ whole genome shotgun (WGS) entry which is preliminary data.</text>
</comment>
<evidence type="ECO:0000313" key="1">
    <source>
        <dbReference type="EMBL" id="CAH0023395.1"/>
    </source>
</evidence>
<sequence>MGPSMLRSLATLPTRAENHLDLLGDNPDRLDGAKCCIDHSAFTNDHLIDDELSSHLGRVYYGILPAAKDDIVTN</sequence>
<gene>
    <name evidence="1" type="ORF">CRHIZ90672A_00010839</name>
</gene>
<reference evidence="1" key="1">
    <citation type="submission" date="2021-10" db="EMBL/GenBank/DDBJ databases">
        <authorList>
            <person name="Piombo E."/>
        </authorList>
    </citation>
    <scope>NUCLEOTIDE SEQUENCE</scope>
</reference>
<dbReference type="AlphaFoldDB" id="A0A9N9YJE6"/>
<dbReference type="Proteomes" id="UP000696573">
    <property type="component" value="Unassembled WGS sequence"/>
</dbReference>
<organism evidence="1 2">
    <name type="scientific">Clonostachys rhizophaga</name>
    <dbReference type="NCBI Taxonomy" id="160324"/>
    <lineage>
        <taxon>Eukaryota</taxon>
        <taxon>Fungi</taxon>
        <taxon>Dikarya</taxon>
        <taxon>Ascomycota</taxon>
        <taxon>Pezizomycotina</taxon>
        <taxon>Sordariomycetes</taxon>
        <taxon>Hypocreomycetidae</taxon>
        <taxon>Hypocreales</taxon>
        <taxon>Bionectriaceae</taxon>
        <taxon>Clonostachys</taxon>
    </lineage>
</organism>
<accession>A0A9N9YJE6</accession>
<keyword evidence="2" id="KW-1185">Reference proteome</keyword>
<evidence type="ECO:0000313" key="2">
    <source>
        <dbReference type="Proteomes" id="UP000696573"/>
    </source>
</evidence>
<protein>
    <submittedName>
        <fullName evidence="1">Uncharacterized protein</fullName>
    </submittedName>
</protein>
<proteinExistence type="predicted"/>
<dbReference type="EMBL" id="CABFNQ020000692">
    <property type="protein sequence ID" value="CAH0023395.1"/>
    <property type="molecule type" value="Genomic_DNA"/>
</dbReference>
<name>A0A9N9YJE6_9HYPO</name>